<organism evidence="1 2">
    <name type="scientific">Periplaneta americana</name>
    <name type="common">American cockroach</name>
    <name type="synonym">Blatta americana</name>
    <dbReference type="NCBI Taxonomy" id="6978"/>
    <lineage>
        <taxon>Eukaryota</taxon>
        <taxon>Metazoa</taxon>
        <taxon>Ecdysozoa</taxon>
        <taxon>Arthropoda</taxon>
        <taxon>Hexapoda</taxon>
        <taxon>Insecta</taxon>
        <taxon>Pterygota</taxon>
        <taxon>Neoptera</taxon>
        <taxon>Polyneoptera</taxon>
        <taxon>Dictyoptera</taxon>
        <taxon>Blattodea</taxon>
        <taxon>Blattoidea</taxon>
        <taxon>Blattidae</taxon>
        <taxon>Blattinae</taxon>
        <taxon>Periplaneta</taxon>
    </lineage>
</organism>
<comment type="caution">
    <text evidence="1">The sequence shown here is derived from an EMBL/GenBank/DDBJ whole genome shotgun (WGS) entry which is preliminary data.</text>
</comment>
<protein>
    <submittedName>
        <fullName evidence="1">Uncharacterized protein</fullName>
    </submittedName>
</protein>
<sequence length="116" mass="12855">MAGLCEGDNEPPGSLKAIMLTPNTHGQPRVTSYRTGLSPLSHDIILLLLVNNQQNHRISFQTRITSRQYPPLPGPVYTDHHTRATSGPLAASALRRLLARGIHSKRGFGFLFQSWE</sequence>
<evidence type="ECO:0000313" key="1">
    <source>
        <dbReference type="EMBL" id="KAJ4452310.1"/>
    </source>
</evidence>
<keyword evidence="2" id="KW-1185">Reference proteome</keyword>
<name>A0ABQ8U656_PERAM</name>
<proteinExistence type="predicted"/>
<evidence type="ECO:0000313" key="2">
    <source>
        <dbReference type="Proteomes" id="UP001148838"/>
    </source>
</evidence>
<reference evidence="1 2" key="1">
    <citation type="journal article" date="2022" name="Allergy">
        <title>Genome assembly and annotation of Periplaneta americana reveal a comprehensive cockroach allergen profile.</title>
        <authorList>
            <person name="Wang L."/>
            <person name="Xiong Q."/>
            <person name="Saelim N."/>
            <person name="Wang L."/>
            <person name="Nong W."/>
            <person name="Wan A.T."/>
            <person name="Shi M."/>
            <person name="Liu X."/>
            <person name="Cao Q."/>
            <person name="Hui J.H.L."/>
            <person name="Sookrung N."/>
            <person name="Leung T.F."/>
            <person name="Tungtrongchitr A."/>
            <person name="Tsui S.K.W."/>
        </authorList>
    </citation>
    <scope>NUCLEOTIDE SEQUENCE [LARGE SCALE GENOMIC DNA]</scope>
    <source>
        <strain evidence="1">PWHHKU_190912</strain>
    </source>
</reference>
<gene>
    <name evidence="1" type="ORF">ANN_03830</name>
</gene>
<dbReference type="EMBL" id="JAJSOF020000001">
    <property type="protein sequence ID" value="KAJ4452310.1"/>
    <property type="molecule type" value="Genomic_DNA"/>
</dbReference>
<accession>A0ABQ8U656</accession>
<dbReference type="Proteomes" id="UP001148838">
    <property type="component" value="Unassembled WGS sequence"/>
</dbReference>